<proteinExistence type="predicted"/>
<feature type="repeat" description="TPR" evidence="1">
    <location>
        <begin position="216"/>
        <end position="249"/>
    </location>
</feature>
<dbReference type="SMART" id="SM00028">
    <property type="entry name" value="TPR"/>
    <property type="match status" value="3"/>
</dbReference>
<organism evidence="2 3">
    <name type="scientific">Vulgatibacter incomptus</name>
    <dbReference type="NCBI Taxonomy" id="1391653"/>
    <lineage>
        <taxon>Bacteria</taxon>
        <taxon>Pseudomonadati</taxon>
        <taxon>Myxococcota</taxon>
        <taxon>Myxococcia</taxon>
        <taxon>Myxococcales</taxon>
        <taxon>Cystobacterineae</taxon>
        <taxon>Vulgatibacteraceae</taxon>
        <taxon>Vulgatibacter</taxon>
    </lineage>
</organism>
<dbReference type="STRING" id="1391653.AKJ08_3577"/>
<dbReference type="Proteomes" id="UP000055590">
    <property type="component" value="Chromosome"/>
</dbReference>
<sequence>MLRHVTLLALVAALSVSGCKSSVESRLQRARDLTFAGKAQQAAAEFRTLLTYLDDVSADDDASLAARVESLARLGDLSYLDLRDYRGAASAYRRLIALAPAHEESIAAREKLAELSRRFFNDLPEAIGQWQALAALEGPDADRFGYLVTNGYFELREYEQSRKEAAALAARSPESKWTGDALFVAGSAWQFEEKHGEAIVAFEEVERRFPDSELASRARFQIGVEQLALREPESALASFVQALKRHPDPQSVQAQISRARRQVAEARRIEHSAKTGFEG</sequence>
<name>A0A0K1PI37_9BACT</name>
<dbReference type="OrthoDB" id="9781271at2"/>
<reference evidence="2 3" key="1">
    <citation type="submission" date="2015-08" db="EMBL/GenBank/DDBJ databases">
        <authorList>
            <person name="Babu N.S."/>
            <person name="Beckwith C.J."/>
            <person name="Beseler K.G."/>
            <person name="Brison A."/>
            <person name="Carone J.V."/>
            <person name="Caskin T.P."/>
            <person name="Diamond M."/>
            <person name="Durham M.E."/>
            <person name="Foxe J.M."/>
            <person name="Go M."/>
            <person name="Henderson B.A."/>
            <person name="Jones I.B."/>
            <person name="McGettigan J.A."/>
            <person name="Micheletti S.J."/>
            <person name="Nasrallah M.E."/>
            <person name="Ortiz D."/>
            <person name="Piller C.R."/>
            <person name="Privatt S.R."/>
            <person name="Schneider S.L."/>
            <person name="Sharp S."/>
            <person name="Smith T.C."/>
            <person name="Stanton J.D."/>
            <person name="Ullery H.E."/>
            <person name="Wilson R.J."/>
            <person name="Serrano M.G."/>
            <person name="Buck G."/>
            <person name="Lee V."/>
            <person name="Wang Y."/>
            <person name="Carvalho R."/>
            <person name="Voegtly L."/>
            <person name="Shi R."/>
            <person name="Duckworth R."/>
            <person name="Johnson A."/>
            <person name="Loviza R."/>
            <person name="Walstead R."/>
            <person name="Shah Z."/>
            <person name="Kiflezghi M."/>
            <person name="Wade K."/>
            <person name="Ball S.L."/>
            <person name="Bradley K.W."/>
            <person name="Asai D.J."/>
            <person name="Bowman C.A."/>
            <person name="Russell D.A."/>
            <person name="Pope W.H."/>
            <person name="Jacobs-Sera D."/>
            <person name="Hendrix R.W."/>
            <person name="Hatfull G.F."/>
        </authorList>
    </citation>
    <scope>NUCLEOTIDE SEQUENCE [LARGE SCALE GENOMIC DNA]</scope>
    <source>
        <strain evidence="2 3">DSM 27710</strain>
    </source>
</reference>
<evidence type="ECO:0000313" key="2">
    <source>
        <dbReference type="EMBL" id="AKU93190.1"/>
    </source>
</evidence>
<dbReference type="KEGG" id="vin:AKJ08_3577"/>
<protein>
    <submittedName>
        <fullName evidence="2">Uncharacterized protein</fullName>
    </submittedName>
</protein>
<dbReference type="PROSITE" id="PS51257">
    <property type="entry name" value="PROKAR_LIPOPROTEIN"/>
    <property type="match status" value="1"/>
</dbReference>
<accession>A0A0K1PI37</accession>
<evidence type="ECO:0000313" key="3">
    <source>
        <dbReference type="Proteomes" id="UP000055590"/>
    </source>
</evidence>
<dbReference type="PROSITE" id="PS50005">
    <property type="entry name" value="TPR"/>
    <property type="match status" value="1"/>
</dbReference>
<keyword evidence="3" id="KW-1185">Reference proteome</keyword>
<gene>
    <name evidence="2" type="ORF">AKJ08_3577</name>
</gene>
<keyword evidence="1" id="KW-0802">TPR repeat</keyword>
<dbReference type="EMBL" id="CP012332">
    <property type="protein sequence ID" value="AKU93190.1"/>
    <property type="molecule type" value="Genomic_DNA"/>
</dbReference>
<dbReference type="InterPro" id="IPR011990">
    <property type="entry name" value="TPR-like_helical_dom_sf"/>
</dbReference>
<dbReference type="RefSeq" id="WP_050727248.1">
    <property type="nucleotide sequence ID" value="NZ_CP012332.1"/>
</dbReference>
<evidence type="ECO:0000256" key="1">
    <source>
        <dbReference type="PROSITE-ProRule" id="PRU00339"/>
    </source>
</evidence>
<dbReference type="Gene3D" id="1.25.40.10">
    <property type="entry name" value="Tetratricopeptide repeat domain"/>
    <property type="match status" value="2"/>
</dbReference>
<dbReference type="InterPro" id="IPR019734">
    <property type="entry name" value="TPR_rpt"/>
</dbReference>
<dbReference type="SUPFAM" id="SSF48452">
    <property type="entry name" value="TPR-like"/>
    <property type="match status" value="1"/>
</dbReference>
<dbReference type="AlphaFoldDB" id="A0A0K1PI37"/>